<dbReference type="Proteomes" id="UP001364695">
    <property type="component" value="Unassembled WGS sequence"/>
</dbReference>
<gene>
    <name evidence="1" type="ORF">RV045_10560</name>
</gene>
<reference evidence="1" key="1">
    <citation type="submission" date="2023-10" db="EMBL/GenBank/DDBJ databases">
        <title>Amphibacter perezi, gen. nov., sp. nov. a novel taxa of the family Comamonadaceae, class Betaproteobacteria isolated from the skin microbiota of Pelophylax perezi from different populations.</title>
        <authorList>
            <person name="Costa S."/>
            <person name="Proenca D.N."/>
            <person name="Lopes I."/>
            <person name="Morais P.V."/>
        </authorList>
    </citation>
    <scope>NUCLEOTIDE SEQUENCE</scope>
    <source>
        <strain evidence="1">SL12-8</strain>
    </source>
</reference>
<evidence type="ECO:0000313" key="2">
    <source>
        <dbReference type="Proteomes" id="UP001364695"/>
    </source>
</evidence>
<comment type="caution">
    <text evidence="1">The sequence shown here is derived from an EMBL/GenBank/DDBJ whole genome shotgun (WGS) entry which is preliminary data.</text>
</comment>
<evidence type="ECO:0000313" key="1">
    <source>
        <dbReference type="EMBL" id="MEJ7138862.1"/>
    </source>
</evidence>
<organism evidence="1 2">
    <name type="scientific">Amphibiibacter pelophylacis</name>
    <dbReference type="NCBI Taxonomy" id="1799477"/>
    <lineage>
        <taxon>Bacteria</taxon>
        <taxon>Pseudomonadati</taxon>
        <taxon>Pseudomonadota</taxon>
        <taxon>Betaproteobacteria</taxon>
        <taxon>Burkholderiales</taxon>
        <taxon>Sphaerotilaceae</taxon>
        <taxon>Amphibiibacter</taxon>
    </lineage>
</organism>
<name>A0ACC6P3T1_9BURK</name>
<keyword evidence="2" id="KW-1185">Reference proteome</keyword>
<sequence length="567" mass="58807">MKISTRLALGYALILAICLSVFVFAALRMTTLAGDVDEVAGSRLTQVSELQDLRNSLNAQGHQVRNILISPDSTFQAAEFKKATDRVGSNRKLIADLKDRPRTQEGLDMILAIEKLEPAFSTAMLRTGELAMQGQPDAARASLLGEMRDRQMPLFKAVDDALALQLQRATALAESSRAQATQSAWMMGWLGLVAALVSLGALWQITRYISRAIGGEPADVNGVIQRIASGDLRSIDAVRKAHAGSVLATLGDMQTSLAQIVAQVRTSSDSIATGSTEIASGNADLSQRTEQQASSLQQTTATMEQISTTLRANAETAGEATSLAAQAAQAAQQGGEVVGAVVCTMQEISSSSQKIADIIGVIDSIAFQTNILALNAAVEAARAGEQGRGFAVVASEVRSLAQRSAEAAKEIKALINASVDKVATGAQQVDLAGTSMTEIVSQVQRVSVLITEISAATAQQSQSISGVSQAVGQLDTVTQQNAALVEESAAAAESLRQQADRLLGAVSTFKLADGPLAVPAAGASAPRPAAAAAATQASSPARPAAAAPAPHSSSRTPEPADAEWATF</sequence>
<accession>A0ACC6P3T1</accession>
<dbReference type="EMBL" id="JAWDIE010000016">
    <property type="protein sequence ID" value="MEJ7138862.1"/>
    <property type="molecule type" value="Genomic_DNA"/>
</dbReference>
<protein>
    <submittedName>
        <fullName evidence="1">Methyl-accepting chemotaxis protein</fullName>
    </submittedName>
</protein>
<proteinExistence type="predicted"/>